<reference evidence="2 5" key="1">
    <citation type="journal article" date="2005" name="Nature">
        <title>Genome sequence, comparative analysis and haplotype structure of the domestic dog.</title>
        <authorList>
            <consortium name="Broad Sequencing Platform"/>
            <person name="Lindblad-Toh K."/>
            <person name="Wade C.M."/>
            <person name="Mikkelsen T.S."/>
            <person name="Karlsson E.K."/>
            <person name="Jaffe D.B."/>
            <person name="Kamal M."/>
            <person name="Clamp M."/>
            <person name="Chang J.L."/>
            <person name="Kulbokas E.J. III"/>
            <person name="Zody M.C."/>
            <person name="Mauceli E."/>
            <person name="Xie X."/>
            <person name="Breen M."/>
            <person name="Wayne R.K."/>
            <person name="Ostrander E.A."/>
            <person name="Ponting C.P."/>
            <person name="Galibert F."/>
            <person name="Smith D.R."/>
            <person name="DeJong P.J."/>
            <person name="Kirkness E."/>
            <person name="Alvarez P."/>
            <person name="Biagi T."/>
            <person name="Brockman W."/>
            <person name="Butler J."/>
            <person name="Chin C.W."/>
            <person name="Cook A."/>
            <person name="Cuff J."/>
            <person name="Daly M.J."/>
            <person name="DeCaprio D."/>
            <person name="Gnerre S."/>
            <person name="Grabherr M."/>
            <person name="Kellis M."/>
            <person name="Kleber M."/>
            <person name="Bardeleben C."/>
            <person name="Goodstadt L."/>
            <person name="Heger A."/>
            <person name="Hitte C."/>
            <person name="Kim L."/>
            <person name="Koepfli K.P."/>
            <person name="Parker H.G."/>
            <person name="Pollinger J.P."/>
            <person name="Searle S.M."/>
            <person name="Sutter N.B."/>
            <person name="Thomas R."/>
            <person name="Webber C."/>
            <person name="Baldwin J."/>
            <person name="Abebe A."/>
            <person name="Abouelleil A."/>
            <person name="Aftuck L."/>
            <person name="Ait-Zahra M."/>
            <person name="Aldredge T."/>
            <person name="Allen N."/>
            <person name="An P."/>
            <person name="Anderson S."/>
            <person name="Antoine C."/>
            <person name="Arachchi H."/>
            <person name="Aslam A."/>
            <person name="Ayotte L."/>
            <person name="Bachantsang P."/>
            <person name="Barry A."/>
            <person name="Bayul T."/>
            <person name="Benamara M."/>
            <person name="Berlin A."/>
            <person name="Bessette D."/>
            <person name="Blitshteyn B."/>
            <person name="Bloom T."/>
            <person name="Blye J."/>
            <person name="Boguslavskiy L."/>
            <person name="Bonnet C."/>
            <person name="Boukhgalter B."/>
            <person name="Brown A."/>
            <person name="Cahill P."/>
            <person name="Calixte N."/>
            <person name="Camarata J."/>
            <person name="Cheshatsang Y."/>
            <person name="Chu J."/>
            <person name="Citroen M."/>
            <person name="Collymore A."/>
            <person name="Cooke P."/>
            <person name="Dawoe T."/>
            <person name="Daza R."/>
            <person name="Decktor K."/>
            <person name="DeGray S."/>
            <person name="Dhargay N."/>
            <person name="Dooley K."/>
            <person name="Dooley K."/>
            <person name="Dorje P."/>
            <person name="Dorjee K."/>
            <person name="Dorris L."/>
            <person name="Duffey N."/>
            <person name="Dupes A."/>
            <person name="Egbiremolen O."/>
            <person name="Elong R."/>
            <person name="Falk J."/>
            <person name="Farina A."/>
            <person name="Faro S."/>
            <person name="Ferguson D."/>
            <person name="Ferreira P."/>
            <person name="Fisher S."/>
            <person name="FitzGerald M."/>
            <person name="Foley K."/>
            <person name="Foley C."/>
            <person name="Franke A."/>
            <person name="Friedrich D."/>
            <person name="Gage D."/>
            <person name="Garber M."/>
            <person name="Gearin G."/>
            <person name="Giannoukos G."/>
            <person name="Goode T."/>
            <person name="Goyette A."/>
            <person name="Graham J."/>
            <person name="Grandbois E."/>
            <person name="Gyaltsen K."/>
            <person name="Hafez N."/>
            <person name="Hagopian D."/>
            <person name="Hagos B."/>
            <person name="Hall J."/>
            <person name="Healy C."/>
            <person name="Hegarty R."/>
            <person name="Honan T."/>
            <person name="Horn A."/>
            <person name="Houde N."/>
            <person name="Hughes L."/>
            <person name="Hunnicutt L."/>
            <person name="Husby M."/>
            <person name="Jester B."/>
            <person name="Jones C."/>
            <person name="Kamat A."/>
            <person name="Kanga B."/>
            <person name="Kells C."/>
            <person name="Khazanovich D."/>
            <person name="Kieu A.C."/>
            <person name="Kisner P."/>
            <person name="Kumar M."/>
            <person name="Lance K."/>
            <person name="Landers T."/>
            <person name="Lara M."/>
            <person name="Lee W."/>
            <person name="Leger J.P."/>
            <person name="Lennon N."/>
            <person name="Leuper L."/>
            <person name="LeVine S."/>
            <person name="Liu J."/>
            <person name="Liu X."/>
            <person name="Lokyitsang Y."/>
            <person name="Lokyitsang T."/>
            <person name="Lui A."/>
            <person name="Macdonald J."/>
            <person name="Major J."/>
            <person name="Marabella R."/>
            <person name="Maru K."/>
            <person name="Matthews C."/>
            <person name="McDonough S."/>
            <person name="Mehta T."/>
            <person name="Meldrim J."/>
            <person name="Melnikov A."/>
            <person name="Meneus L."/>
            <person name="Mihalev A."/>
            <person name="Mihova T."/>
            <person name="Miller K."/>
            <person name="Mittelman R."/>
            <person name="Mlenga V."/>
            <person name="Mulrain L."/>
            <person name="Munson G."/>
            <person name="Navidi A."/>
            <person name="Naylor J."/>
            <person name="Nguyen T."/>
            <person name="Nguyen N."/>
            <person name="Nguyen C."/>
            <person name="Nguyen T."/>
            <person name="Nicol R."/>
            <person name="Norbu N."/>
            <person name="Norbu C."/>
            <person name="Novod N."/>
            <person name="Nyima T."/>
            <person name="Olandt P."/>
            <person name="O'Neill B."/>
            <person name="O'Neill K."/>
            <person name="Osman S."/>
            <person name="Oyono L."/>
            <person name="Patti C."/>
            <person name="Perrin D."/>
            <person name="Phunkhang P."/>
            <person name="Pierre F."/>
            <person name="Priest M."/>
            <person name="Rachupka A."/>
            <person name="Raghuraman S."/>
            <person name="Rameau R."/>
            <person name="Ray V."/>
            <person name="Raymond C."/>
            <person name="Rege F."/>
            <person name="Rise C."/>
            <person name="Rogers J."/>
            <person name="Rogov P."/>
            <person name="Sahalie J."/>
            <person name="Settipalli S."/>
            <person name="Sharpe T."/>
            <person name="Shea T."/>
            <person name="Sheehan M."/>
            <person name="Sherpa N."/>
            <person name="Shi J."/>
            <person name="Shih D."/>
            <person name="Sloan J."/>
            <person name="Smith C."/>
            <person name="Sparrow T."/>
            <person name="Stalker J."/>
            <person name="Stange-Thomann N."/>
            <person name="Stavropoulos S."/>
            <person name="Stone C."/>
            <person name="Stone S."/>
            <person name="Sykes S."/>
            <person name="Tchuinga P."/>
            <person name="Tenzing P."/>
            <person name="Tesfaye S."/>
            <person name="Thoulutsang D."/>
            <person name="Thoulutsang Y."/>
            <person name="Topham K."/>
            <person name="Topping I."/>
            <person name="Tsamla T."/>
            <person name="Vassiliev H."/>
            <person name="Venkataraman V."/>
            <person name="Vo A."/>
            <person name="Wangchuk T."/>
            <person name="Wangdi T."/>
            <person name="Weiand M."/>
            <person name="Wilkinson J."/>
            <person name="Wilson A."/>
            <person name="Yadav S."/>
            <person name="Yang S."/>
            <person name="Yang X."/>
            <person name="Young G."/>
            <person name="Yu Q."/>
            <person name="Zainoun J."/>
            <person name="Zembek L."/>
            <person name="Zimmer A."/>
            <person name="Lander E.S."/>
        </authorList>
    </citation>
    <scope>NUCLEOTIDE SEQUENCE [LARGE SCALE GENOMIC DNA]</scope>
    <source>
        <strain evidence="2">Boxer</strain>
    </source>
</reference>
<organism evidence="3 6">
    <name type="scientific">Canis lupus familiaris</name>
    <name type="common">Dog</name>
    <name type="synonym">Canis familiaris</name>
    <dbReference type="NCBI Taxonomy" id="9615"/>
    <lineage>
        <taxon>Eukaryota</taxon>
        <taxon>Metazoa</taxon>
        <taxon>Chordata</taxon>
        <taxon>Craniata</taxon>
        <taxon>Vertebrata</taxon>
        <taxon>Euteleostomi</taxon>
        <taxon>Mammalia</taxon>
        <taxon>Eutheria</taxon>
        <taxon>Laurasiatheria</taxon>
        <taxon>Carnivora</taxon>
        <taxon>Caniformia</taxon>
        <taxon>Canidae</taxon>
        <taxon>Canis</taxon>
    </lineage>
</organism>
<dbReference type="Proteomes" id="UP000694542">
    <property type="component" value="Chromosome 16"/>
</dbReference>
<reference evidence="3" key="4">
    <citation type="submission" date="2025-05" db="UniProtKB">
        <authorList>
            <consortium name="Ensembl"/>
        </authorList>
    </citation>
    <scope>IDENTIFICATION</scope>
</reference>
<protein>
    <submittedName>
        <fullName evidence="3">Uncharacterized protein</fullName>
    </submittedName>
</protein>
<evidence type="ECO:0000256" key="1">
    <source>
        <dbReference type="SAM" id="MobiDB-lite"/>
    </source>
</evidence>
<evidence type="ECO:0000313" key="3">
    <source>
        <dbReference type="Ensembl" id="ENSCAFP00030028559.1"/>
    </source>
</evidence>
<name>A0A8C0NRF0_CANLF</name>
<evidence type="ECO:0000313" key="2">
    <source>
        <dbReference type="Ensembl" id="ENSCAFP00000044752.1"/>
    </source>
</evidence>
<evidence type="ECO:0000313" key="6">
    <source>
        <dbReference type="Proteomes" id="UP000694429"/>
    </source>
</evidence>
<dbReference type="Proteomes" id="UP000694429">
    <property type="component" value="Chromosome 16"/>
</dbReference>
<dbReference type="AlphaFoldDB" id="A0A8C0NRF0"/>
<accession>A0A8C0NRF0</accession>
<proteinExistence type="predicted"/>
<evidence type="ECO:0000313" key="5">
    <source>
        <dbReference type="Proteomes" id="UP000002254"/>
    </source>
</evidence>
<reference evidence="4" key="2">
    <citation type="submission" date="2018-10" db="EMBL/GenBank/DDBJ databases">
        <title>De novo assembly of a Great Dane genome.</title>
        <authorList>
            <person name="Kidd J.M."/>
            <person name="Pendleton A.L."/>
            <person name="Shen F."/>
            <person name="Emery S."/>
        </authorList>
    </citation>
    <scope>NUCLEOTIDE SEQUENCE [LARGE SCALE GENOMIC DNA]</scope>
    <source>
        <strain evidence="4">Great Dane</strain>
    </source>
</reference>
<dbReference type="Ensembl" id="ENSCAFT00030032735.1">
    <property type="protein sequence ID" value="ENSCAFP00030028559.1"/>
    <property type="gene ID" value="ENSCAFG00030017749.1"/>
</dbReference>
<evidence type="ECO:0000313" key="4">
    <source>
        <dbReference type="Ensembl" id="ENSCAFP00040020249.1"/>
    </source>
</evidence>
<feature type="region of interest" description="Disordered" evidence="1">
    <location>
        <begin position="25"/>
        <end position="47"/>
    </location>
</feature>
<dbReference type="Proteomes" id="UP000002254">
    <property type="component" value="Chromosome 16"/>
</dbReference>
<dbReference type="Ensembl" id="ENSCAFT00000068872.2">
    <property type="protein sequence ID" value="ENSCAFP00000044752.1"/>
    <property type="gene ID" value="ENSCAFG00000051807.1"/>
</dbReference>
<dbReference type="Ensembl" id="ENSCAFT00040023338.1">
    <property type="protein sequence ID" value="ENSCAFP00040020249.1"/>
    <property type="gene ID" value="ENSCAFG00040012643.1"/>
</dbReference>
<reference evidence="3" key="3">
    <citation type="submission" date="2019-03" db="EMBL/GenBank/DDBJ databases">
        <authorList>
            <person name="Warren W.C."/>
            <person name="Johnson G.S."/>
        </authorList>
    </citation>
    <scope>NUCLEOTIDE SEQUENCE [LARGE SCALE GENOMIC DNA]</scope>
    <source>
        <strain evidence="3">Basenji</strain>
    </source>
</reference>
<sequence>VRCCRMGHVPLSPTPSGPCACGIGSTQQSKENTGDTPSCTLGSFQNP</sequence>